<name>A0A1B7VVT8_APHFL</name>
<reference evidence="1 2" key="1">
    <citation type="submission" date="2015-09" db="EMBL/GenBank/DDBJ databases">
        <title>Whole genome shotgun sequence assembly of Aphanizomenon flos-aquae UKL13.</title>
        <authorList>
            <person name="Driscoll C."/>
        </authorList>
    </citation>
    <scope>NUCLEOTIDE SEQUENCE [LARGE SCALE GENOMIC DNA]</scope>
    <source>
        <strain evidence="1">MDT13</strain>
    </source>
</reference>
<evidence type="ECO:0000313" key="1">
    <source>
        <dbReference type="EMBL" id="OBQ25056.1"/>
    </source>
</evidence>
<dbReference type="Proteomes" id="UP000092382">
    <property type="component" value="Unassembled WGS sequence"/>
</dbReference>
<evidence type="ECO:0000313" key="2">
    <source>
        <dbReference type="Proteomes" id="UP000092382"/>
    </source>
</evidence>
<sequence length="167" mass="19527">MAWIFGLSAECGDKRSAEVLAFHFQYWWIWLKTNDNYQIRVDTFQDIENNWWCRVYSDNISGVGIDSLESANLMTELGSLLYQDLRLYTNFPYTKFRYALVGVEVDEFRTYRELIEDLPNLSIPGLVLSTEITQGLETLSGFQEFISGYIWQPYKGEVYHPSMALQT</sequence>
<protein>
    <submittedName>
        <fullName evidence="1">Uncharacterized protein</fullName>
    </submittedName>
</protein>
<dbReference type="PATRIC" id="fig|1710894.3.peg.178"/>
<organism evidence="1 2">
    <name type="scientific">Aphanizomenon flos-aquae LD13</name>
    <dbReference type="NCBI Taxonomy" id="1710894"/>
    <lineage>
        <taxon>Bacteria</taxon>
        <taxon>Bacillati</taxon>
        <taxon>Cyanobacteriota</taxon>
        <taxon>Cyanophyceae</taxon>
        <taxon>Nostocales</taxon>
        <taxon>Aphanizomenonaceae</taxon>
        <taxon>Aphanizomenon</taxon>
    </lineage>
</organism>
<dbReference type="EMBL" id="LJOY01000038">
    <property type="protein sequence ID" value="OBQ25056.1"/>
    <property type="molecule type" value="Genomic_DNA"/>
</dbReference>
<proteinExistence type="predicted"/>
<dbReference type="STRING" id="1803587.GCA_001593825_01575"/>
<dbReference type="AlphaFoldDB" id="A0A1B7VVT8"/>
<accession>A0A1B7VVT8</accession>
<comment type="caution">
    <text evidence="1">The sequence shown here is derived from an EMBL/GenBank/DDBJ whole genome shotgun (WGS) entry which is preliminary data.</text>
</comment>
<gene>
    <name evidence="1" type="ORF">AN481_12175</name>
</gene>